<dbReference type="CDD" id="cd09159">
    <property type="entry name" value="PLDc_ybhO_like_2"/>
    <property type="match status" value="1"/>
</dbReference>
<feature type="active site" evidence="9">
    <location>
        <position position="323"/>
    </location>
</feature>
<dbReference type="SUPFAM" id="SSF56024">
    <property type="entry name" value="Phospholipase D/nuclease"/>
    <property type="match status" value="2"/>
</dbReference>
<evidence type="ECO:0000256" key="6">
    <source>
        <dbReference type="ARBA" id="ARBA00023136"/>
    </source>
</evidence>
<accession>A0A4R3M544</accession>
<comment type="catalytic activity">
    <reaction evidence="9">
        <text>2 a 1,2-diacyl-sn-glycero-3-phospho-(1'-sn-glycerol) = a cardiolipin + glycerol</text>
        <dbReference type="Rhea" id="RHEA:31451"/>
        <dbReference type="ChEBI" id="CHEBI:17754"/>
        <dbReference type="ChEBI" id="CHEBI:62237"/>
        <dbReference type="ChEBI" id="CHEBI:64716"/>
    </reaction>
</comment>
<keyword evidence="6 9" id="KW-0472">Membrane</keyword>
<comment type="similarity">
    <text evidence="9">Belongs to the phospholipase D family. Cardiolipin synthase subfamily. ClsB sub-subfamily.</text>
</comment>
<evidence type="ECO:0000256" key="4">
    <source>
        <dbReference type="ARBA" id="ARBA00022737"/>
    </source>
</evidence>
<keyword evidence="2 9" id="KW-0444">Lipid biosynthesis</keyword>
<dbReference type="EC" id="2.7.8.-" evidence="9"/>
<evidence type="ECO:0000256" key="3">
    <source>
        <dbReference type="ARBA" id="ARBA00022679"/>
    </source>
</evidence>
<dbReference type="Proteomes" id="UP000295525">
    <property type="component" value="Unassembled WGS sequence"/>
</dbReference>
<comment type="caution">
    <text evidence="11">The sequence shown here is derived from an EMBL/GenBank/DDBJ whole genome shotgun (WGS) entry which is preliminary data.</text>
</comment>
<feature type="active site" evidence="9">
    <location>
        <position position="134"/>
    </location>
</feature>
<keyword evidence="5 9" id="KW-0443">Lipid metabolism</keyword>
<dbReference type="HAMAP" id="MF_01917">
    <property type="entry name" value="Cardiolipin_synth_ClsB"/>
    <property type="match status" value="1"/>
</dbReference>
<evidence type="ECO:0000256" key="1">
    <source>
        <dbReference type="ARBA" id="ARBA00022475"/>
    </source>
</evidence>
<evidence type="ECO:0000256" key="5">
    <source>
        <dbReference type="ARBA" id="ARBA00023098"/>
    </source>
</evidence>
<evidence type="ECO:0000313" key="11">
    <source>
        <dbReference type="EMBL" id="TCT07389.1"/>
    </source>
</evidence>
<keyword evidence="7 9" id="KW-0594">Phospholipid biosynthesis</keyword>
<evidence type="ECO:0000256" key="7">
    <source>
        <dbReference type="ARBA" id="ARBA00023209"/>
    </source>
</evidence>
<reference evidence="11 12" key="1">
    <citation type="submission" date="2019-03" db="EMBL/GenBank/DDBJ databases">
        <title>Genomic Encyclopedia of Type Strains, Phase IV (KMG-IV): sequencing the most valuable type-strain genomes for metagenomic binning, comparative biology and taxonomic classification.</title>
        <authorList>
            <person name="Goeker M."/>
        </authorList>
    </citation>
    <scope>NUCLEOTIDE SEQUENCE [LARGE SCALE GENOMIC DNA]</scope>
    <source>
        <strain evidence="11 12">DSM 24591</strain>
    </source>
</reference>
<evidence type="ECO:0000256" key="8">
    <source>
        <dbReference type="ARBA" id="ARBA00023264"/>
    </source>
</evidence>
<evidence type="ECO:0000313" key="12">
    <source>
        <dbReference type="Proteomes" id="UP000295525"/>
    </source>
</evidence>
<dbReference type="InterPro" id="IPR001736">
    <property type="entry name" value="PLipase_D/transphosphatidylase"/>
</dbReference>
<evidence type="ECO:0000256" key="9">
    <source>
        <dbReference type="HAMAP-Rule" id="MF_01917"/>
    </source>
</evidence>
<dbReference type="Pfam" id="PF13091">
    <property type="entry name" value="PLDc_2"/>
    <property type="match status" value="2"/>
</dbReference>
<dbReference type="InterPro" id="IPR025202">
    <property type="entry name" value="PLD-like_dom"/>
</dbReference>
<feature type="active site" evidence="9">
    <location>
        <position position="330"/>
    </location>
</feature>
<evidence type="ECO:0000259" key="10">
    <source>
        <dbReference type="PROSITE" id="PS50035"/>
    </source>
</evidence>
<feature type="active site" evidence="9">
    <location>
        <position position="129"/>
    </location>
</feature>
<dbReference type="PROSITE" id="PS50035">
    <property type="entry name" value="PLD"/>
    <property type="match status" value="1"/>
</dbReference>
<feature type="domain" description="PLD phosphodiesterase" evidence="10">
    <location>
        <begin position="122"/>
        <end position="149"/>
    </location>
</feature>
<dbReference type="Gene3D" id="3.30.870.10">
    <property type="entry name" value="Endonuclease Chain A"/>
    <property type="match status" value="2"/>
</dbReference>
<organism evidence="11 12">
    <name type="scientific">Paralcaligenes ureilyticus</name>
    <dbReference type="NCBI Taxonomy" id="627131"/>
    <lineage>
        <taxon>Bacteria</taxon>
        <taxon>Pseudomonadati</taxon>
        <taxon>Pseudomonadota</taxon>
        <taxon>Betaproteobacteria</taxon>
        <taxon>Burkholderiales</taxon>
        <taxon>Alcaligenaceae</taxon>
        <taxon>Paralcaligenes</taxon>
    </lineage>
</organism>
<dbReference type="OrthoDB" id="9762009at2"/>
<evidence type="ECO:0000256" key="2">
    <source>
        <dbReference type="ARBA" id="ARBA00022516"/>
    </source>
</evidence>
<feature type="active site" evidence="9">
    <location>
        <position position="127"/>
    </location>
</feature>
<gene>
    <name evidence="9" type="primary">clsB</name>
    <name evidence="11" type="ORF">EDC26_106113</name>
</gene>
<keyword evidence="8 9" id="KW-1208">Phospholipid metabolism</keyword>
<sequence>MPVLRSASHKDLHLRWRKGNQLDLLQNGEQFFPALFQAIDAAQTSIHLETYIFNLDRTGLRLLDHLQQACARGVKVRVVIDGYGSLLHAQTLAERFAAMGVQHRIYRPEPKGWARLLPNPRRLRRLHRKVAVTDGRIAFVGGINILDDFEDVPDDGLPPRPRFDFTVRVQGPLVADIVSAQSQLWLRMGWRRRDDWEGFARRLADWRKWRRERHTEPSSGIDSGLLATLVLRDNVRYRQTIENVYVQAIRSAKNRVVIANAYFFPGRRLRQSLEEAAARGVRVCLLLQGRSEYPMQYRAGRFMYDKLLDDGIEVYEYQASYLHAKVAAIDALATVGSSNLDPFSLLLAREANVFVDDVDFSSRLVGALDAVMHNDARRVTSAGLQKRSFLGRWIDAVSYFMLRVGVALTGKSSLY</sequence>
<dbReference type="SMART" id="SM00155">
    <property type="entry name" value="PLDc"/>
    <property type="match status" value="2"/>
</dbReference>
<dbReference type="PANTHER" id="PTHR21248">
    <property type="entry name" value="CARDIOLIPIN SYNTHASE"/>
    <property type="match status" value="1"/>
</dbReference>
<dbReference type="InterPro" id="IPR030872">
    <property type="entry name" value="Cardiolipin_synth_ClsB"/>
</dbReference>
<dbReference type="PANTHER" id="PTHR21248:SF23">
    <property type="entry name" value="CARDIOLIPIN SYNTHASE B"/>
    <property type="match status" value="1"/>
</dbReference>
<comment type="subcellular location">
    <subcellularLocation>
        <location evidence="9">Cell membrane</location>
        <topology evidence="9">Peripheral membrane protein</topology>
    </subcellularLocation>
</comment>
<proteinExistence type="inferred from homology"/>
<dbReference type="GO" id="GO:0005886">
    <property type="term" value="C:plasma membrane"/>
    <property type="evidence" value="ECO:0007669"/>
    <property type="project" value="UniProtKB-SubCell"/>
</dbReference>
<keyword evidence="4" id="KW-0677">Repeat</keyword>
<comment type="function">
    <text evidence="9">Catalyzes the phosphatidyl group transfer from one phosphatidylglycerol molecule to another to form cardiolipin (CL) (diphosphatidylglycerol) and glycerol.</text>
</comment>
<dbReference type="NCBIfam" id="NF008427">
    <property type="entry name" value="PRK11263.1"/>
    <property type="match status" value="1"/>
</dbReference>
<dbReference type="RefSeq" id="WP_132582128.1">
    <property type="nucleotide sequence ID" value="NZ_SMAJ01000006.1"/>
</dbReference>
<keyword evidence="3 9" id="KW-0808">Transferase</keyword>
<dbReference type="GO" id="GO:0032049">
    <property type="term" value="P:cardiolipin biosynthetic process"/>
    <property type="evidence" value="ECO:0007669"/>
    <property type="project" value="InterPro"/>
</dbReference>
<dbReference type="EMBL" id="SMAJ01000006">
    <property type="protein sequence ID" value="TCT07389.1"/>
    <property type="molecule type" value="Genomic_DNA"/>
</dbReference>
<name>A0A4R3M544_9BURK</name>
<keyword evidence="1 9" id="KW-1003">Cell membrane</keyword>
<dbReference type="CDD" id="cd09110">
    <property type="entry name" value="PLDc_CLS_1"/>
    <property type="match status" value="1"/>
</dbReference>
<dbReference type="GO" id="GO:0008808">
    <property type="term" value="F:cardiolipin synthase activity"/>
    <property type="evidence" value="ECO:0007669"/>
    <property type="project" value="InterPro"/>
</dbReference>
<feature type="active site" evidence="9">
    <location>
        <position position="325"/>
    </location>
</feature>
<keyword evidence="12" id="KW-1185">Reference proteome</keyword>
<protein>
    <recommendedName>
        <fullName evidence="9">Cardiolipin synthase B</fullName>
        <shortName evidence="9">CL synthase</shortName>
        <ecNumber evidence="9">2.7.8.-</ecNumber>
    </recommendedName>
</protein>
<dbReference type="AlphaFoldDB" id="A0A4R3M544"/>